<dbReference type="Proteomes" id="UP000003412">
    <property type="component" value="Chromosome"/>
</dbReference>
<gene>
    <name evidence="1" type="ORF">NT05LM_3376</name>
</gene>
<name>A0ABP2JSQ2_9LIST</name>
<comment type="caution">
    <text evidence="1">The sequence shown here is derived from an EMBL/GenBank/DDBJ whole genome shotgun (WGS) entry which is preliminary data.</text>
</comment>
<evidence type="ECO:0000313" key="1">
    <source>
        <dbReference type="EMBL" id="EFR86367.1"/>
    </source>
</evidence>
<organism evidence="1 2">
    <name type="scientific">Listeria marthii FSL S4-120</name>
    <dbReference type="NCBI Taxonomy" id="702457"/>
    <lineage>
        <taxon>Bacteria</taxon>
        <taxon>Bacillati</taxon>
        <taxon>Bacillota</taxon>
        <taxon>Bacilli</taxon>
        <taxon>Bacillales</taxon>
        <taxon>Listeriaceae</taxon>
        <taxon>Listeria</taxon>
    </lineage>
</organism>
<dbReference type="EMBL" id="ADXF01001234">
    <property type="protein sequence ID" value="EFR86367.1"/>
    <property type="molecule type" value="Genomic_DNA"/>
</dbReference>
<sequence length="152" mass="17735">MIKLNVVFEKKIINGHVKYIREDGALDFTPMLNSDISLLISYINIGFDSTQMTANQVWGFAPKESWRERKLALPLNIRKGKLVLLDDYEPGTWRLDKKDTWYTYYDSEQNWLCFGDLKNSSSDTCVEFLENIVAVLDNDQHLKSLWIKPNLI</sequence>
<keyword evidence="2" id="KW-1185">Reference proteome</keyword>
<evidence type="ECO:0000313" key="2">
    <source>
        <dbReference type="Proteomes" id="UP000003412"/>
    </source>
</evidence>
<accession>A0ABP2JSQ2</accession>
<reference evidence="1 2" key="1">
    <citation type="journal article" date="2010" name="Microbiol. Resour. Announc.">
        <title>Comparative genomics of the bacterial genus Listeria: Genome evolution is characterized by limited gene acquisition and limited gene loss.</title>
        <authorList>
            <person name="den Bakker H.C."/>
            <person name="Cummings C.A."/>
            <person name="Ferreira V."/>
            <person name="Vatta P."/>
            <person name="Orsi R.H."/>
            <person name="Degoricija L."/>
            <person name="Barker M."/>
            <person name="Petrauskene O."/>
            <person name="Furtado M.R."/>
            <person name="Wiedmann M."/>
        </authorList>
    </citation>
    <scope>NUCLEOTIDE SEQUENCE [LARGE SCALE GENOMIC DNA]</scope>
    <source>
        <strain evidence="1 2">FSL S4-120</strain>
    </source>
</reference>
<protein>
    <submittedName>
        <fullName evidence="1">Uncharacterized protein</fullName>
    </submittedName>
</protein>
<proteinExistence type="predicted"/>